<dbReference type="RefSeq" id="WP_015855881.1">
    <property type="nucleotide sequence ID" value="NZ_CATWFT010000022.1"/>
</dbReference>
<gene>
    <name evidence="2" type="ORF">DEE74_22730</name>
    <name evidence="1" type="ORF">R38712_04688</name>
</gene>
<reference evidence="2" key="1">
    <citation type="submission" date="2018-06" db="EMBL/GenBank/DDBJ databases">
        <authorList>
            <person name="O'Rourke A."/>
        </authorList>
    </citation>
    <scope>NUCLEOTIDE SEQUENCE</scope>
    <source>
        <strain evidence="2">132550021-3</strain>
    </source>
</reference>
<dbReference type="AlphaFoldDB" id="A0A2P4RFP4"/>
<reference evidence="1 3" key="2">
    <citation type="submission" date="2023-07" db="EMBL/GenBank/DDBJ databases">
        <authorList>
            <person name="Peeters C."/>
        </authorList>
    </citation>
    <scope>NUCLEOTIDE SEQUENCE [LARGE SCALE GENOMIC DNA]</scope>
    <source>
        <strain evidence="1 3">R-38712</strain>
    </source>
</reference>
<evidence type="ECO:0000313" key="4">
    <source>
        <dbReference type="Proteomes" id="UP001199322"/>
    </source>
</evidence>
<organism evidence="2 4">
    <name type="scientific">Ralstonia pickettii</name>
    <name type="common">Burkholderia pickettii</name>
    <dbReference type="NCBI Taxonomy" id="329"/>
    <lineage>
        <taxon>Bacteria</taxon>
        <taxon>Pseudomonadati</taxon>
        <taxon>Pseudomonadota</taxon>
        <taxon>Betaproteobacteria</taxon>
        <taxon>Burkholderiales</taxon>
        <taxon>Burkholderiaceae</taxon>
        <taxon>Ralstonia</taxon>
    </lineage>
</organism>
<comment type="caution">
    <text evidence="2">The sequence shown here is derived from an EMBL/GenBank/DDBJ whole genome shotgun (WGS) entry which is preliminary data.</text>
</comment>
<dbReference type="Proteomes" id="UP001199322">
    <property type="component" value="Unassembled WGS sequence"/>
</dbReference>
<sequence>MTSHHCPSCRSLTAPHGTILRSDGQREALYRCNSHSCGTVFSHALPVGATPEDSIQTYRLARNTQDVIRTDC</sequence>
<keyword evidence="3" id="KW-1185">Reference proteome</keyword>
<evidence type="ECO:0000313" key="1">
    <source>
        <dbReference type="EMBL" id="CAJ0731342.1"/>
    </source>
</evidence>
<evidence type="ECO:0000313" key="3">
    <source>
        <dbReference type="Proteomes" id="UP001189303"/>
    </source>
</evidence>
<dbReference type="EMBL" id="QGBI01000028">
    <property type="protein sequence ID" value="MBX3892688.1"/>
    <property type="molecule type" value="Genomic_DNA"/>
</dbReference>
<proteinExistence type="predicted"/>
<protein>
    <submittedName>
        <fullName evidence="2">Uncharacterized protein</fullName>
    </submittedName>
</protein>
<name>A0A2P4RFP4_RALPI</name>
<dbReference type="Proteomes" id="UP001189303">
    <property type="component" value="Unassembled WGS sequence"/>
</dbReference>
<accession>A0A2P4RFP4</accession>
<dbReference type="EMBL" id="CATWFT010000022">
    <property type="protein sequence ID" value="CAJ0731342.1"/>
    <property type="molecule type" value="Genomic_DNA"/>
</dbReference>
<evidence type="ECO:0000313" key="2">
    <source>
        <dbReference type="EMBL" id="MBX3892688.1"/>
    </source>
</evidence>